<organism evidence="1 2">
    <name type="scientific">Acetobacter okinawensis</name>
    <dbReference type="NCBI Taxonomy" id="1076594"/>
    <lineage>
        <taxon>Bacteria</taxon>
        <taxon>Pseudomonadati</taxon>
        <taxon>Pseudomonadota</taxon>
        <taxon>Alphaproteobacteria</taxon>
        <taxon>Acetobacterales</taxon>
        <taxon>Acetobacteraceae</taxon>
        <taxon>Acetobacter</taxon>
    </lineage>
</organism>
<feature type="non-terminal residue" evidence="1">
    <location>
        <position position="1"/>
    </location>
</feature>
<gene>
    <name evidence="1" type="ORF">HK26_12740</name>
</gene>
<protein>
    <submittedName>
        <fullName evidence="1">Uncharacterized protein</fullName>
    </submittedName>
</protein>
<dbReference type="Proteomes" id="UP000194931">
    <property type="component" value="Unassembled WGS sequence"/>
</dbReference>
<proteinExistence type="predicted"/>
<dbReference type="EMBL" id="JOPJ01000078">
    <property type="protein sequence ID" value="OUJ09724.1"/>
    <property type="molecule type" value="Genomic_DNA"/>
</dbReference>
<name>A0A252BR42_9PROT</name>
<sequence>SLTDASSQSYLNSVDALSDATNAYQHQQAVLQDVTGELSSMADTIGDDVTQAFVQGSGAGVSFKSVLQGIESQIASMLVKMALINPLLNSIDGGARSTLGGLASVLSGAGGASGGASSSVGGMVSGTSGLFSKIWGGGSSSSSGAAGGTGSSGASDATDFSGSGISPSQGFSAAGSMMPAAGNAMGSLFSSGDAISAEDDPFAGAGVSADSNFNASSLGGSKASGFFSSSGSVMGDVGGGLAGFGMGYGIGTMASNLTGGGQGGKIGSAVGAGIGSAVGGIFGGPMGSMVGGVVLGAIGGIIGGLFNKSHYVWDTVSGRDGKLVISNVTTHHADDDVSSGLQKQLDSVNAALADVAVTVGDGNYGQVGHYHKGKKSYSVSLESLLPGVDLETTDTTFSKALAGGMPDSVGSVSDWINDINALKQTADALDDMGVNVTKFNDAAHVTIDSFSGYTGDVAKMLSGLDGKEISVSALQTEVSTIKQLLDVTSSGSESIASQA</sequence>
<dbReference type="AlphaFoldDB" id="A0A252BR42"/>
<keyword evidence="2" id="KW-1185">Reference proteome</keyword>
<comment type="caution">
    <text evidence="1">The sequence shown here is derived from an EMBL/GenBank/DDBJ whole genome shotgun (WGS) entry which is preliminary data.</text>
</comment>
<feature type="non-terminal residue" evidence="1">
    <location>
        <position position="499"/>
    </location>
</feature>
<reference evidence="2" key="1">
    <citation type="submission" date="2014-06" db="EMBL/GenBank/DDBJ databases">
        <authorList>
            <person name="Winans N.J."/>
            <person name="Newell P.D."/>
            <person name="Douglas A.E."/>
        </authorList>
    </citation>
    <scope>NUCLEOTIDE SEQUENCE [LARGE SCALE GENOMIC DNA]</scope>
</reference>
<evidence type="ECO:0000313" key="2">
    <source>
        <dbReference type="Proteomes" id="UP000194931"/>
    </source>
</evidence>
<evidence type="ECO:0000313" key="1">
    <source>
        <dbReference type="EMBL" id="OUJ09724.1"/>
    </source>
</evidence>
<accession>A0A252BR42</accession>